<gene>
    <name evidence="1" type="ORF">PPERSA_05702</name>
</gene>
<dbReference type="OrthoDB" id="10572248at2759"/>
<comment type="caution">
    <text evidence="1">The sequence shown here is derived from an EMBL/GenBank/DDBJ whole genome shotgun (WGS) entry which is preliminary data.</text>
</comment>
<evidence type="ECO:0000313" key="2">
    <source>
        <dbReference type="Proteomes" id="UP000054937"/>
    </source>
</evidence>
<dbReference type="Proteomes" id="UP000054937">
    <property type="component" value="Unassembled WGS sequence"/>
</dbReference>
<dbReference type="AlphaFoldDB" id="A0A0V0QN01"/>
<dbReference type="InParanoid" id="A0A0V0QN01"/>
<name>A0A0V0QN01_PSEPJ</name>
<evidence type="ECO:0000313" key="1">
    <source>
        <dbReference type="EMBL" id="KRX03344.1"/>
    </source>
</evidence>
<protein>
    <recommendedName>
        <fullName evidence="3">Essential protein Yae1 N-terminal domain-containing protein</fullName>
    </recommendedName>
</protein>
<keyword evidence="2" id="KW-1185">Reference proteome</keyword>
<dbReference type="OMA" id="IWGDEND"/>
<sequence length="143" mass="16542">MSDSDDIWGDENDKNYQQQLAENEMKKVQNDIFTQGYRDAILDKSDTYEKQTMLKGINEGFEETQTIGYAGGIVFFVKNALKKQGENLSEQSKDNIQQIIQQLDSAQWVKQRSETELSVIVKNLIELLFQNDVLKSQQQIEEK</sequence>
<reference evidence="1 2" key="1">
    <citation type="journal article" date="2015" name="Sci. Rep.">
        <title>Genome of the facultative scuticociliatosis pathogen Pseudocohnilembus persalinus provides insight into its virulence through horizontal gene transfer.</title>
        <authorList>
            <person name="Xiong J."/>
            <person name="Wang G."/>
            <person name="Cheng J."/>
            <person name="Tian M."/>
            <person name="Pan X."/>
            <person name="Warren A."/>
            <person name="Jiang C."/>
            <person name="Yuan D."/>
            <person name="Miao W."/>
        </authorList>
    </citation>
    <scope>NUCLEOTIDE SEQUENCE [LARGE SCALE GENOMIC DNA]</scope>
    <source>
        <strain evidence="1">36N120E</strain>
    </source>
</reference>
<accession>A0A0V0QN01</accession>
<organism evidence="1 2">
    <name type="scientific">Pseudocohnilembus persalinus</name>
    <name type="common">Ciliate</name>
    <dbReference type="NCBI Taxonomy" id="266149"/>
    <lineage>
        <taxon>Eukaryota</taxon>
        <taxon>Sar</taxon>
        <taxon>Alveolata</taxon>
        <taxon>Ciliophora</taxon>
        <taxon>Intramacronucleata</taxon>
        <taxon>Oligohymenophorea</taxon>
        <taxon>Scuticociliatia</taxon>
        <taxon>Philasterida</taxon>
        <taxon>Pseudocohnilembidae</taxon>
        <taxon>Pseudocohnilembus</taxon>
    </lineage>
</organism>
<proteinExistence type="predicted"/>
<evidence type="ECO:0008006" key="3">
    <source>
        <dbReference type="Google" id="ProtNLM"/>
    </source>
</evidence>
<dbReference type="EMBL" id="LDAU01000135">
    <property type="protein sequence ID" value="KRX03344.1"/>
    <property type="molecule type" value="Genomic_DNA"/>
</dbReference>